<dbReference type="GO" id="GO:0008270">
    <property type="term" value="F:zinc ion binding"/>
    <property type="evidence" value="ECO:0007669"/>
    <property type="project" value="InterPro"/>
</dbReference>
<dbReference type="Pfam" id="PF17432">
    <property type="entry name" value="DUF3458_C"/>
    <property type="match status" value="1"/>
</dbReference>
<proteinExistence type="inferred from homology"/>
<keyword evidence="4" id="KW-0645">Protease</keyword>
<reference evidence="14 15" key="1">
    <citation type="submission" date="2011-01" db="EMBL/GenBank/DDBJ databases">
        <authorList>
            <person name="Weinstock G."/>
            <person name="Sodergren E."/>
            <person name="Clifton S."/>
            <person name="Fulton L."/>
            <person name="Fulton B."/>
            <person name="Courtney L."/>
            <person name="Fronick C."/>
            <person name="Harrison M."/>
            <person name="Strong C."/>
            <person name="Farmer C."/>
            <person name="Delahaunty K."/>
            <person name="Markovic C."/>
            <person name="Hall O."/>
            <person name="Minx P."/>
            <person name="Tomlinson C."/>
            <person name="Mitreva M."/>
            <person name="Hou S."/>
            <person name="Chen J."/>
            <person name="Wollam A."/>
            <person name="Pepin K.H."/>
            <person name="Johnson M."/>
            <person name="Bhonagiri V."/>
            <person name="Zhang X."/>
            <person name="Suruliraj S."/>
            <person name="Warren W."/>
            <person name="Chinwalla A."/>
            <person name="Mardis E.R."/>
            <person name="Wilson R.K."/>
        </authorList>
    </citation>
    <scope>NUCLEOTIDE SEQUENCE [LARGE SCALE GENOMIC DNA]</scope>
    <source>
        <strain evidence="15">DSM 22608 / JCM 16073 / KCTC 15190 / YIT 12066</strain>
    </source>
</reference>
<dbReference type="NCBIfam" id="TIGR02414">
    <property type="entry name" value="pepN_proteo"/>
    <property type="match status" value="1"/>
</dbReference>
<dbReference type="GO" id="GO:0006508">
    <property type="term" value="P:proteolysis"/>
    <property type="evidence" value="ECO:0007669"/>
    <property type="project" value="UniProtKB-UniRule"/>
</dbReference>
<evidence type="ECO:0000256" key="9">
    <source>
        <dbReference type="NCBIfam" id="TIGR02414"/>
    </source>
</evidence>
<dbReference type="PANTHER" id="PTHR46322:SF1">
    <property type="entry name" value="PUROMYCIN-SENSITIVE AMINOPEPTIDASE"/>
    <property type="match status" value="1"/>
</dbReference>
<organism evidence="14 15">
    <name type="scientific">Succinatimonas hippei (strain DSM 22608 / JCM 16073 / KCTC 15190 / YIT 12066)</name>
    <dbReference type="NCBI Taxonomy" id="762983"/>
    <lineage>
        <taxon>Bacteria</taxon>
        <taxon>Pseudomonadati</taxon>
        <taxon>Pseudomonadota</taxon>
        <taxon>Gammaproteobacteria</taxon>
        <taxon>Aeromonadales</taxon>
        <taxon>Succinivibrionaceae</taxon>
        <taxon>Succinatimonas</taxon>
    </lineage>
</organism>
<evidence type="ECO:0000256" key="8">
    <source>
        <dbReference type="ARBA" id="ARBA00023049"/>
    </source>
</evidence>
<dbReference type="InterPro" id="IPR035414">
    <property type="entry name" value="Peptidase_M1_pepN_Ig-like"/>
</dbReference>
<dbReference type="InterPro" id="IPR038438">
    <property type="entry name" value="PepN_Ig-like_sf"/>
</dbReference>
<dbReference type="Pfam" id="PF17900">
    <property type="entry name" value="Peptidase_M1_N"/>
    <property type="match status" value="1"/>
</dbReference>
<dbReference type="eggNOG" id="COG0308">
    <property type="taxonomic scope" value="Bacteria"/>
</dbReference>
<sequence>MLKIIKLLQVLTDSNTLKIGRDYSANCFYKGKSMKNNNYKAVKRLDYRAPDFTATDIELEFNLSDDYTIVKSTAHYIRLTEDKKAPLCLDGEDLELHSVFVDGLVCKYTEEKGQLIIEDVPDEFDVSIENVIAPALNTTLMGLYKSCGCFCTQCEPQGFRRITYFLDRPDVLAKYKVTIIGPESGCGVLLSNGNLVESGEKQGRRYCTWVDPFPKPSYLFALVAGSFDLVSDTFKTKSGREVSLQLYVDRGAYERGLWAMECIKQSMKWDEDRFNLEYDLDNFKVVAVDFFNQGAMENKSLNIFNSIYVLVDPKSATDTNFFNVQSVIGHEYFHNYTGDRVTLRDWFQLSLKESLTVFRDQEFSSDVASRALTRLHAVDVIRSAQFAEDASPMAHPVRPEEVMEMNNFYTVTIYDKGAEVIRMLHTIIGEDNFKKGLALYLDRYDGKAVTVDDFLSAMSEASAVDLTQFTRWYSQAGTPVVTAKWAYDANEKKLTLDLEQKTPPTLSQKEKDPVVIPIRTSFLTGDGKEVTPPELSANGIIMFTKDKESFTFTCDEEVLPVLFKDFSAPVKLDAHYSDDDYKLMLEYCEDPFIRKNSSEFLINNYVKDHLESADNLPVPASIIEAFSHVLSDKNGDPLLTCQVLNIPPLSVLTELCHKIDFDALHTIRSFIEKEIAKALFADFSNLYAKTKATGSYVYNIKEMSKRSLNHLALKMMIVKLKDDKDEDKAADLVRDHYKKSDNMTAKLCALTLAVHYDLLCKEELLKEFEDKWSGDPLVFDNFFRVQATAPSEDTVKIVRKLMKHPCFDKTNPNRVRALVGAMALSNPVALNAKDGSGYALLSEVVRDLDKVNPQVAARILTPLLSFKRFDEARAELARNELLRIKSEKDLSNGVFEKIEAALNS</sequence>
<dbReference type="EC" id="3.4.11.2" evidence="9"/>
<evidence type="ECO:0000256" key="3">
    <source>
        <dbReference type="ARBA" id="ARBA00022438"/>
    </source>
</evidence>
<dbReference type="InterPro" id="IPR024601">
    <property type="entry name" value="Peptidase_M1_pepN_C"/>
</dbReference>
<dbReference type="HOGENOM" id="CLU_007993_2_0_6"/>
<evidence type="ECO:0000256" key="5">
    <source>
        <dbReference type="ARBA" id="ARBA00022723"/>
    </source>
</evidence>
<protein>
    <recommendedName>
        <fullName evidence="9">Aminopeptidase N</fullName>
        <ecNumber evidence="9">3.4.11.2</ecNumber>
    </recommendedName>
</protein>
<dbReference type="Gene3D" id="1.10.390.10">
    <property type="entry name" value="Neutral Protease Domain 2"/>
    <property type="match status" value="1"/>
</dbReference>
<feature type="domain" description="Aminopeptidase N-like N-terminal" evidence="13">
    <location>
        <begin position="72"/>
        <end position="219"/>
    </location>
</feature>
<comment type="cofactor">
    <cofactor evidence="1">
        <name>Zn(2+)</name>
        <dbReference type="ChEBI" id="CHEBI:29105"/>
    </cofactor>
</comment>
<dbReference type="CDD" id="cd09600">
    <property type="entry name" value="M1_APN"/>
    <property type="match status" value="1"/>
</dbReference>
<keyword evidence="5" id="KW-0479">Metal-binding</keyword>
<evidence type="ECO:0000256" key="1">
    <source>
        <dbReference type="ARBA" id="ARBA00001947"/>
    </source>
</evidence>
<keyword evidence="8" id="KW-0482">Metalloprotease</keyword>
<dbReference type="InterPro" id="IPR037144">
    <property type="entry name" value="Peptidase_M1_pepN_C_sf"/>
</dbReference>
<comment type="similarity">
    <text evidence="2">Belongs to the peptidase M1 family.</text>
</comment>
<dbReference type="PANTHER" id="PTHR46322">
    <property type="entry name" value="PUROMYCIN-SENSITIVE AMINOPEPTIDASE"/>
    <property type="match status" value="1"/>
</dbReference>
<dbReference type="InterPro" id="IPR012779">
    <property type="entry name" value="Peptidase_M1_pepN"/>
</dbReference>
<evidence type="ECO:0000259" key="11">
    <source>
        <dbReference type="Pfam" id="PF11940"/>
    </source>
</evidence>
<comment type="caution">
    <text evidence="14">The sequence shown here is derived from an EMBL/GenBank/DDBJ whole genome shotgun (WGS) entry which is preliminary data.</text>
</comment>
<accession>E8LM22</accession>
<feature type="domain" description="Peptidase M1 alanyl aminopeptidase Ig-like fold" evidence="11">
    <location>
        <begin position="477"/>
        <end position="574"/>
    </location>
</feature>
<evidence type="ECO:0000256" key="2">
    <source>
        <dbReference type="ARBA" id="ARBA00010136"/>
    </source>
</evidence>
<dbReference type="EMBL" id="AEVO01000118">
    <property type="protein sequence ID" value="EFY06472.1"/>
    <property type="molecule type" value="Genomic_DNA"/>
</dbReference>
<dbReference type="Gene3D" id="3.30.2010.30">
    <property type="match status" value="1"/>
</dbReference>
<dbReference type="AlphaFoldDB" id="E8LM22"/>
<keyword evidence="15" id="KW-1185">Reference proteome</keyword>
<dbReference type="Proteomes" id="UP000018458">
    <property type="component" value="Unassembled WGS sequence"/>
</dbReference>
<dbReference type="GO" id="GO:0008237">
    <property type="term" value="F:metallopeptidase activity"/>
    <property type="evidence" value="ECO:0007669"/>
    <property type="project" value="UniProtKB-UniRule"/>
</dbReference>
<dbReference type="MEROPS" id="M01.005"/>
<dbReference type="InterPro" id="IPR045357">
    <property type="entry name" value="Aminopeptidase_N-like_N"/>
</dbReference>
<dbReference type="Gene3D" id="2.60.40.1840">
    <property type="match status" value="1"/>
</dbReference>
<keyword evidence="6 14" id="KW-0378">Hydrolase</keyword>
<dbReference type="GO" id="GO:0016285">
    <property type="term" value="F:alanyl aminopeptidase activity"/>
    <property type="evidence" value="ECO:0007669"/>
    <property type="project" value="UniProtKB-EC"/>
</dbReference>
<dbReference type="FunFam" id="3.30.2010.30:FF:000002">
    <property type="entry name" value="Putative aminopeptidase N"/>
    <property type="match status" value="1"/>
</dbReference>
<dbReference type="STRING" id="762983.HMPREF9444_01795"/>
<dbReference type="SUPFAM" id="SSF55486">
    <property type="entry name" value="Metalloproteases ('zincins'), catalytic domain"/>
    <property type="match status" value="1"/>
</dbReference>
<evidence type="ECO:0000259" key="13">
    <source>
        <dbReference type="Pfam" id="PF17900"/>
    </source>
</evidence>
<dbReference type="InterPro" id="IPR014782">
    <property type="entry name" value="Peptidase_M1_dom"/>
</dbReference>
<evidence type="ECO:0000259" key="10">
    <source>
        <dbReference type="Pfam" id="PF01433"/>
    </source>
</evidence>
<dbReference type="SUPFAM" id="SSF63737">
    <property type="entry name" value="Leukotriene A4 hydrolase N-terminal domain"/>
    <property type="match status" value="1"/>
</dbReference>
<dbReference type="Gene3D" id="2.60.40.1730">
    <property type="entry name" value="tricorn interacting facor f3 domain"/>
    <property type="match status" value="1"/>
</dbReference>
<dbReference type="Gene3D" id="1.25.50.10">
    <property type="entry name" value="Peptidase M1, alanyl aminopeptidase, C-terminal domain"/>
    <property type="match status" value="1"/>
</dbReference>
<dbReference type="Pfam" id="PF01433">
    <property type="entry name" value="Peptidase_M1"/>
    <property type="match status" value="1"/>
</dbReference>
<evidence type="ECO:0000313" key="14">
    <source>
        <dbReference type="EMBL" id="EFY06472.1"/>
    </source>
</evidence>
<evidence type="ECO:0000256" key="7">
    <source>
        <dbReference type="ARBA" id="ARBA00022833"/>
    </source>
</evidence>
<dbReference type="InterPro" id="IPR027268">
    <property type="entry name" value="Peptidase_M4/M1_CTD_sf"/>
</dbReference>
<name>E8LM22_SUCHY</name>
<evidence type="ECO:0000256" key="4">
    <source>
        <dbReference type="ARBA" id="ARBA00022670"/>
    </source>
</evidence>
<feature type="domain" description="Peptidase M1 alanyl aminopeptidase C-terminal" evidence="12">
    <location>
        <begin position="578"/>
        <end position="902"/>
    </location>
</feature>
<evidence type="ECO:0000256" key="6">
    <source>
        <dbReference type="ARBA" id="ARBA00022801"/>
    </source>
</evidence>
<gene>
    <name evidence="14" type="primary">pepN</name>
    <name evidence="14" type="ORF">HMPREF9444_01795</name>
</gene>
<feature type="domain" description="Peptidase M1 membrane alanine aminopeptidase" evidence="10">
    <location>
        <begin position="258"/>
        <end position="471"/>
    </location>
</feature>
<evidence type="ECO:0000259" key="12">
    <source>
        <dbReference type="Pfam" id="PF17432"/>
    </source>
</evidence>
<dbReference type="InterPro" id="IPR042097">
    <property type="entry name" value="Aminopeptidase_N-like_N_sf"/>
</dbReference>
<keyword evidence="3 14" id="KW-0031">Aminopeptidase</keyword>
<dbReference type="Pfam" id="PF11940">
    <property type="entry name" value="DUF3458"/>
    <property type="match status" value="1"/>
</dbReference>
<keyword evidence="7" id="KW-0862">Zinc</keyword>
<evidence type="ECO:0000313" key="15">
    <source>
        <dbReference type="Proteomes" id="UP000018458"/>
    </source>
</evidence>